<evidence type="ECO:0000256" key="7">
    <source>
        <dbReference type="ARBA" id="ARBA00023098"/>
    </source>
</evidence>
<feature type="region of interest" description="Disordered" evidence="12">
    <location>
        <begin position="310"/>
        <end position="383"/>
    </location>
</feature>
<dbReference type="Pfam" id="PF01066">
    <property type="entry name" value="CDP-OH_P_transf"/>
    <property type="match status" value="1"/>
</dbReference>
<gene>
    <name evidence="14" type="ORF">NCTC8139_03031</name>
</gene>
<evidence type="ECO:0000313" key="14">
    <source>
        <dbReference type="EMBL" id="VFA89465.1"/>
    </source>
</evidence>
<keyword evidence="9" id="KW-0594">Phospholipid biosynthesis</keyword>
<dbReference type="GO" id="GO:0008654">
    <property type="term" value="P:phospholipid biosynthetic process"/>
    <property type="evidence" value="ECO:0007669"/>
    <property type="project" value="UniProtKB-KW"/>
</dbReference>
<keyword evidence="5 13" id="KW-0812">Transmembrane</keyword>
<protein>
    <submittedName>
        <fullName evidence="14">CDP-diacylglycerol-serine O-phosphatidyltransferase</fullName>
    </submittedName>
</protein>
<evidence type="ECO:0000256" key="6">
    <source>
        <dbReference type="ARBA" id="ARBA00022989"/>
    </source>
</evidence>
<dbReference type="PROSITE" id="PS00379">
    <property type="entry name" value="CDP_ALCOHOL_P_TRANSF"/>
    <property type="match status" value="1"/>
</dbReference>
<evidence type="ECO:0000256" key="3">
    <source>
        <dbReference type="ARBA" id="ARBA00022516"/>
    </source>
</evidence>
<dbReference type="InterPro" id="IPR043130">
    <property type="entry name" value="CDP-OH_PTrfase_TM_dom"/>
</dbReference>
<feature type="compositionally biased region" description="Low complexity" evidence="12">
    <location>
        <begin position="361"/>
        <end position="377"/>
    </location>
</feature>
<dbReference type="GeneID" id="60751018"/>
<evidence type="ECO:0000256" key="1">
    <source>
        <dbReference type="ARBA" id="ARBA00004141"/>
    </source>
</evidence>
<evidence type="ECO:0000256" key="11">
    <source>
        <dbReference type="RuleBase" id="RU003750"/>
    </source>
</evidence>
<keyword evidence="8 13" id="KW-0472">Membrane</keyword>
<dbReference type="PANTHER" id="PTHR14269">
    <property type="entry name" value="CDP-DIACYLGLYCEROL--GLYCEROL-3-PHOSPHATE 3-PHOSPHATIDYLTRANSFERASE-RELATED"/>
    <property type="match status" value="1"/>
</dbReference>
<proteinExistence type="inferred from homology"/>
<feature type="transmembrane region" description="Helical" evidence="13">
    <location>
        <begin position="71"/>
        <end position="91"/>
    </location>
</feature>
<evidence type="ECO:0000256" key="5">
    <source>
        <dbReference type="ARBA" id="ARBA00022692"/>
    </source>
</evidence>
<comment type="subcellular location">
    <subcellularLocation>
        <location evidence="1">Membrane</location>
        <topology evidence="1">Multi-pass membrane protein</topology>
    </subcellularLocation>
</comment>
<sequence>MNPSAANSSDSPRRTGAGLPRTSPSQKTAAHKPTRTPTARSARRQAQHAHAVPAKEPERRRLRRQAQAGRIIIPSSLTILAICAGLTAMRAATTGDIDAAMALLVAAALLDGIDGRVARLMGATSKIGAEIDSLADAINFGVVPAMIVYFHLLSGHNLGWALSLVYCCAIVLRLARFNTLLDDEEAPGYTRDFFVGVPAPAAAIAALLPIGLAQQFGDGWWTSMPAVGGWLVLVAFLAVSRIPTASLKTASIPPRAIAGLLILVAIGAALLLTYPYILMIIAILGYAAHIPFAWRSKRWVASRPEYWEDKPAERRAQRRAMARTTPGGRRRRPVLKSQRRLGLNRPTGNPAPAEGPDAGDRPTAPTAAAGDTAGDPTTESEAR</sequence>
<evidence type="ECO:0000256" key="8">
    <source>
        <dbReference type="ARBA" id="ARBA00023136"/>
    </source>
</evidence>
<keyword evidence="10" id="KW-1208">Phospholipid metabolism</keyword>
<evidence type="ECO:0000256" key="12">
    <source>
        <dbReference type="SAM" id="MobiDB-lite"/>
    </source>
</evidence>
<dbReference type="GO" id="GO:0016740">
    <property type="term" value="F:transferase activity"/>
    <property type="evidence" value="ECO:0007669"/>
    <property type="project" value="UniProtKB-KW"/>
</dbReference>
<dbReference type="PANTHER" id="PTHR14269:SF61">
    <property type="entry name" value="CDP-DIACYLGLYCEROL--SERINE O-PHOSPHATIDYLTRANSFERASE"/>
    <property type="match status" value="1"/>
</dbReference>
<feature type="transmembrane region" description="Helical" evidence="13">
    <location>
        <begin position="219"/>
        <end position="240"/>
    </location>
</feature>
<dbReference type="RefSeq" id="WP_131734771.1">
    <property type="nucleotide sequence ID" value="NZ_CAACYD010000007.1"/>
</dbReference>
<feature type="transmembrane region" description="Helical" evidence="13">
    <location>
        <begin position="158"/>
        <end position="181"/>
    </location>
</feature>
<dbReference type="AlphaFoldDB" id="A0ABD7V5F5"/>
<feature type="compositionally biased region" description="Polar residues" evidence="12">
    <location>
        <begin position="1"/>
        <end position="10"/>
    </location>
</feature>
<comment type="similarity">
    <text evidence="2 11">Belongs to the CDP-alcohol phosphatidyltransferase class-I family.</text>
</comment>
<evidence type="ECO:0000256" key="10">
    <source>
        <dbReference type="ARBA" id="ARBA00023264"/>
    </source>
</evidence>
<evidence type="ECO:0000256" key="2">
    <source>
        <dbReference type="ARBA" id="ARBA00010441"/>
    </source>
</evidence>
<dbReference type="InterPro" id="IPR000462">
    <property type="entry name" value="CDP-OH_P_trans"/>
</dbReference>
<evidence type="ECO:0000256" key="13">
    <source>
        <dbReference type="SAM" id="Phobius"/>
    </source>
</evidence>
<name>A0ABD7V5F5_9ACTN</name>
<keyword evidence="4 11" id="KW-0808">Transferase</keyword>
<feature type="compositionally biased region" description="Basic residues" evidence="12">
    <location>
        <begin position="328"/>
        <end position="339"/>
    </location>
</feature>
<reference evidence="14 15" key="1">
    <citation type="submission" date="2019-02" db="EMBL/GenBank/DDBJ databases">
        <authorList>
            <consortium name="Pathogen Informatics"/>
        </authorList>
    </citation>
    <scope>NUCLEOTIDE SEQUENCE [LARGE SCALE GENOMIC DNA]</scope>
    <source>
        <strain evidence="14 15">3012STDY6756503</strain>
    </source>
</reference>
<dbReference type="EMBL" id="CAACYD010000007">
    <property type="protein sequence ID" value="VFA89465.1"/>
    <property type="molecule type" value="Genomic_DNA"/>
</dbReference>
<dbReference type="Gene3D" id="1.20.120.1760">
    <property type="match status" value="1"/>
</dbReference>
<dbReference type="InterPro" id="IPR050324">
    <property type="entry name" value="CDP-alcohol_PTase-I"/>
</dbReference>
<keyword evidence="3" id="KW-0444">Lipid biosynthesis</keyword>
<keyword evidence="6 13" id="KW-1133">Transmembrane helix</keyword>
<evidence type="ECO:0000313" key="15">
    <source>
        <dbReference type="Proteomes" id="UP000360750"/>
    </source>
</evidence>
<feature type="region of interest" description="Disordered" evidence="12">
    <location>
        <begin position="1"/>
        <end position="63"/>
    </location>
</feature>
<evidence type="ECO:0000256" key="4">
    <source>
        <dbReference type="ARBA" id="ARBA00022679"/>
    </source>
</evidence>
<feature type="transmembrane region" description="Helical" evidence="13">
    <location>
        <begin position="193"/>
        <end position="213"/>
    </location>
</feature>
<accession>A0ABD7V5F5</accession>
<dbReference type="InterPro" id="IPR048254">
    <property type="entry name" value="CDP_ALCOHOL_P_TRANSF_CS"/>
</dbReference>
<keyword evidence="7" id="KW-0443">Lipid metabolism</keyword>
<dbReference type="Proteomes" id="UP000360750">
    <property type="component" value="Unassembled WGS sequence"/>
</dbReference>
<dbReference type="GO" id="GO:0016020">
    <property type="term" value="C:membrane"/>
    <property type="evidence" value="ECO:0007669"/>
    <property type="project" value="UniProtKB-SubCell"/>
</dbReference>
<organism evidence="14 15">
    <name type="scientific">Gordonia paraffinivorans</name>
    <dbReference type="NCBI Taxonomy" id="175628"/>
    <lineage>
        <taxon>Bacteria</taxon>
        <taxon>Bacillati</taxon>
        <taxon>Actinomycetota</taxon>
        <taxon>Actinomycetes</taxon>
        <taxon>Mycobacteriales</taxon>
        <taxon>Gordoniaceae</taxon>
        <taxon>Gordonia</taxon>
    </lineage>
</organism>
<comment type="caution">
    <text evidence="14">The sequence shown here is derived from an EMBL/GenBank/DDBJ whole genome shotgun (WGS) entry which is preliminary data.</text>
</comment>
<evidence type="ECO:0000256" key="9">
    <source>
        <dbReference type="ARBA" id="ARBA00023209"/>
    </source>
</evidence>